<keyword evidence="2" id="KW-1185">Reference proteome</keyword>
<evidence type="ECO:0000313" key="1">
    <source>
        <dbReference type="EMBL" id="RAY15806.1"/>
    </source>
</evidence>
<dbReference type="Proteomes" id="UP000251891">
    <property type="component" value="Unassembled WGS sequence"/>
</dbReference>
<accession>A0A365HA44</accession>
<sequence length="140" mass="15218">MEELRGLELPADSFIVVGSGLLEVLGIRPAGDIDVIVAQSVLGLLETPPWQVEERAGGKQVLSRGRFEVSTSWSTPTGEAGLAELRTDRLVVAGFQFISMARLLAWKTGMRRAKDLDDIKLIESHLAGRPVQRLGPPTTE</sequence>
<evidence type="ECO:0000313" key="2">
    <source>
        <dbReference type="Proteomes" id="UP000251891"/>
    </source>
</evidence>
<gene>
    <name evidence="1" type="ORF">DPM19_08530</name>
</gene>
<proteinExistence type="predicted"/>
<dbReference type="EMBL" id="QLYX01000003">
    <property type="protein sequence ID" value="RAY15806.1"/>
    <property type="molecule type" value="Genomic_DNA"/>
</dbReference>
<comment type="caution">
    <text evidence="1">The sequence shown here is derived from an EMBL/GenBank/DDBJ whole genome shotgun (WGS) entry which is preliminary data.</text>
</comment>
<name>A0A365HA44_9ACTN</name>
<protein>
    <submittedName>
        <fullName evidence="1">Uncharacterized protein</fullName>
    </submittedName>
</protein>
<reference evidence="1 2" key="1">
    <citation type="submission" date="2018-06" db="EMBL/GenBank/DDBJ databases">
        <title>Actinomadura craniellae sp. nov. isolated from marine sponge Craniella sp.</title>
        <authorList>
            <person name="Li L."/>
            <person name="Xu Q.H."/>
            <person name="Lin H.W."/>
            <person name="Lu Y.H."/>
        </authorList>
    </citation>
    <scope>NUCLEOTIDE SEQUENCE [LARGE SCALE GENOMIC DNA]</scope>
    <source>
        <strain evidence="1 2">LHW63021</strain>
    </source>
</reference>
<organism evidence="1 2">
    <name type="scientific">Actinomadura craniellae</name>
    <dbReference type="NCBI Taxonomy" id="2231787"/>
    <lineage>
        <taxon>Bacteria</taxon>
        <taxon>Bacillati</taxon>
        <taxon>Actinomycetota</taxon>
        <taxon>Actinomycetes</taxon>
        <taxon>Streptosporangiales</taxon>
        <taxon>Thermomonosporaceae</taxon>
        <taxon>Actinomadura</taxon>
    </lineage>
</organism>
<dbReference type="AlphaFoldDB" id="A0A365HA44"/>